<accession>A0A9Q1I4X8</accession>
<evidence type="ECO:0000313" key="2">
    <source>
        <dbReference type="Proteomes" id="UP001152803"/>
    </source>
</evidence>
<dbReference type="Proteomes" id="UP001152803">
    <property type="component" value="Unassembled WGS sequence"/>
</dbReference>
<sequence>MEDLCVRQCEAMLPPSTTRFETPPLSFGIPSSVRCGHMPIHVEVAGNPGQRELYALHLTGQDDLTAQPRVQLQHGGQVQHILLPVNPLFYMS</sequence>
<feature type="non-terminal residue" evidence="1">
    <location>
        <position position="92"/>
    </location>
</feature>
<dbReference type="EMBL" id="JAFJMO010000002">
    <property type="protein sequence ID" value="KAJ8283782.1"/>
    <property type="molecule type" value="Genomic_DNA"/>
</dbReference>
<dbReference type="AlphaFoldDB" id="A0A9Q1I4X8"/>
<keyword evidence="2" id="KW-1185">Reference proteome</keyword>
<reference evidence="1" key="1">
    <citation type="journal article" date="2023" name="Science">
        <title>Genome structures resolve the early diversification of teleost fishes.</title>
        <authorList>
            <person name="Parey E."/>
            <person name="Louis A."/>
            <person name="Montfort J."/>
            <person name="Bouchez O."/>
            <person name="Roques C."/>
            <person name="Iampietro C."/>
            <person name="Lluch J."/>
            <person name="Castinel A."/>
            <person name="Donnadieu C."/>
            <person name="Desvignes T."/>
            <person name="Floi Bucao C."/>
            <person name="Jouanno E."/>
            <person name="Wen M."/>
            <person name="Mejri S."/>
            <person name="Dirks R."/>
            <person name="Jansen H."/>
            <person name="Henkel C."/>
            <person name="Chen W.J."/>
            <person name="Zahm M."/>
            <person name="Cabau C."/>
            <person name="Klopp C."/>
            <person name="Thompson A.W."/>
            <person name="Robinson-Rechavi M."/>
            <person name="Braasch I."/>
            <person name="Lecointre G."/>
            <person name="Bobe J."/>
            <person name="Postlethwait J.H."/>
            <person name="Berthelot C."/>
            <person name="Roest Crollius H."/>
            <person name="Guiguen Y."/>
        </authorList>
    </citation>
    <scope>NUCLEOTIDE SEQUENCE</scope>
    <source>
        <strain evidence="1">Concon-B</strain>
    </source>
</reference>
<gene>
    <name evidence="1" type="ORF">COCON_G00026320</name>
</gene>
<protein>
    <submittedName>
        <fullName evidence="1">Uncharacterized protein</fullName>
    </submittedName>
</protein>
<evidence type="ECO:0000313" key="1">
    <source>
        <dbReference type="EMBL" id="KAJ8283782.1"/>
    </source>
</evidence>
<name>A0A9Q1I4X8_CONCO</name>
<proteinExistence type="predicted"/>
<comment type="caution">
    <text evidence="1">The sequence shown here is derived from an EMBL/GenBank/DDBJ whole genome shotgun (WGS) entry which is preliminary data.</text>
</comment>
<organism evidence="1 2">
    <name type="scientific">Conger conger</name>
    <name type="common">Conger eel</name>
    <name type="synonym">Muraena conger</name>
    <dbReference type="NCBI Taxonomy" id="82655"/>
    <lineage>
        <taxon>Eukaryota</taxon>
        <taxon>Metazoa</taxon>
        <taxon>Chordata</taxon>
        <taxon>Craniata</taxon>
        <taxon>Vertebrata</taxon>
        <taxon>Euteleostomi</taxon>
        <taxon>Actinopterygii</taxon>
        <taxon>Neopterygii</taxon>
        <taxon>Teleostei</taxon>
        <taxon>Anguilliformes</taxon>
        <taxon>Congridae</taxon>
        <taxon>Conger</taxon>
    </lineage>
</organism>